<dbReference type="Pfam" id="PF02493">
    <property type="entry name" value="MORN"/>
    <property type="match status" value="7"/>
</dbReference>
<dbReference type="InterPro" id="IPR027484">
    <property type="entry name" value="PInositol-4-P-5-kinase_N"/>
</dbReference>
<dbReference type="PIRSF" id="PIRSF037274">
    <property type="entry name" value="PIP5K_plant_prd"/>
    <property type="match status" value="1"/>
</dbReference>
<evidence type="ECO:0000256" key="5">
    <source>
        <dbReference type="ARBA" id="ARBA00022840"/>
    </source>
</evidence>
<feature type="compositionally biased region" description="Basic and acidic residues" evidence="7">
    <location>
        <begin position="287"/>
        <end position="296"/>
    </location>
</feature>
<gene>
    <name evidence="9" type="ORF">HRI_001705900</name>
</gene>
<dbReference type="SMART" id="SM00330">
    <property type="entry name" value="PIPKc"/>
    <property type="match status" value="1"/>
</dbReference>
<dbReference type="GO" id="GO:0005886">
    <property type="term" value="C:plasma membrane"/>
    <property type="evidence" value="ECO:0007669"/>
    <property type="project" value="TreeGrafter"/>
</dbReference>
<comment type="caution">
    <text evidence="9">The sequence shown here is derived from an EMBL/GenBank/DDBJ whole genome shotgun (WGS) entry which is preliminary data.</text>
</comment>
<evidence type="ECO:0000259" key="8">
    <source>
        <dbReference type="PROSITE" id="PS51455"/>
    </source>
</evidence>
<dbReference type="InterPro" id="IPR002498">
    <property type="entry name" value="PInositol-4-P-4/5-kinase_core"/>
</dbReference>
<feature type="domain" description="PIPK" evidence="8">
    <location>
        <begin position="352"/>
        <end position="735"/>
    </location>
</feature>
<dbReference type="PANTHER" id="PTHR23086:SF113">
    <property type="entry name" value="PHOSPHATIDYLINOSITOL 4-PHOSPHATE 5-KINASE 6"/>
    <property type="match status" value="1"/>
</dbReference>
<dbReference type="SMART" id="SM00698">
    <property type="entry name" value="MORN"/>
    <property type="match status" value="8"/>
</dbReference>
<dbReference type="SUPFAM" id="SSF56104">
    <property type="entry name" value="SAICAR synthase-like"/>
    <property type="match status" value="1"/>
</dbReference>
<dbReference type="GO" id="GO:0005524">
    <property type="term" value="F:ATP binding"/>
    <property type="evidence" value="ECO:0007669"/>
    <property type="project" value="UniProtKB-UniRule"/>
</dbReference>
<dbReference type="EMBL" id="BSYR01000017">
    <property type="protein sequence ID" value="GMI80366.1"/>
    <property type="molecule type" value="Genomic_DNA"/>
</dbReference>
<evidence type="ECO:0000256" key="7">
    <source>
        <dbReference type="SAM" id="MobiDB-lite"/>
    </source>
</evidence>
<dbReference type="InterPro" id="IPR027483">
    <property type="entry name" value="PInositol-4-P-4/5-kinase_C_sf"/>
</dbReference>
<name>A0A9W7HNL3_HIBTR</name>
<dbReference type="CDD" id="cd17302">
    <property type="entry name" value="PIPKc_AtPIP5K_like"/>
    <property type="match status" value="1"/>
</dbReference>
<dbReference type="Gene3D" id="2.20.110.10">
    <property type="entry name" value="Histone H3 K4-specific methyltransferase SET7/9 N-terminal domain"/>
    <property type="match status" value="4"/>
</dbReference>
<dbReference type="Proteomes" id="UP001165190">
    <property type="component" value="Unassembled WGS sequence"/>
</dbReference>
<dbReference type="Gene3D" id="3.30.810.10">
    <property type="entry name" value="2-Layer Sandwich"/>
    <property type="match status" value="1"/>
</dbReference>
<keyword evidence="1 6" id="KW-0808">Transferase</keyword>
<reference evidence="9" key="1">
    <citation type="submission" date="2023-05" db="EMBL/GenBank/DDBJ databases">
        <title>Genome and transcriptome analyses reveal genes involved in the formation of fine ridges on petal epidermal cells in Hibiscus trionum.</title>
        <authorList>
            <person name="Koshimizu S."/>
            <person name="Masuda S."/>
            <person name="Ishii T."/>
            <person name="Shirasu K."/>
            <person name="Hoshino A."/>
            <person name="Arita M."/>
        </authorList>
    </citation>
    <scope>NUCLEOTIDE SEQUENCE</scope>
    <source>
        <strain evidence="9">Hamamatsu line</strain>
    </source>
</reference>
<dbReference type="GO" id="GO:0046854">
    <property type="term" value="P:phosphatidylinositol phosphate biosynthetic process"/>
    <property type="evidence" value="ECO:0007669"/>
    <property type="project" value="TreeGrafter"/>
</dbReference>
<evidence type="ECO:0000313" key="10">
    <source>
        <dbReference type="Proteomes" id="UP001165190"/>
    </source>
</evidence>
<organism evidence="9 10">
    <name type="scientific">Hibiscus trionum</name>
    <name type="common">Flower of an hour</name>
    <dbReference type="NCBI Taxonomy" id="183268"/>
    <lineage>
        <taxon>Eukaryota</taxon>
        <taxon>Viridiplantae</taxon>
        <taxon>Streptophyta</taxon>
        <taxon>Embryophyta</taxon>
        <taxon>Tracheophyta</taxon>
        <taxon>Spermatophyta</taxon>
        <taxon>Magnoliopsida</taxon>
        <taxon>eudicotyledons</taxon>
        <taxon>Gunneridae</taxon>
        <taxon>Pentapetalae</taxon>
        <taxon>rosids</taxon>
        <taxon>malvids</taxon>
        <taxon>Malvales</taxon>
        <taxon>Malvaceae</taxon>
        <taxon>Malvoideae</taxon>
        <taxon>Hibiscus</taxon>
    </lineage>
</organism>
<dbReference type="InterPro" id="IPR023610">
    <property type="entry name" value="PInositol-4/5-P-5/4-kinase"/>
</dbReference>
<comment type="catalytic activity">
    <reaction evidence="6">
        <text>a 1,2-diacyl-sn-glycero-3-phospho-(1D-myo-inositol 4-phosphate) + ATP = a 1,2-diacyl-sn-glycero-3-phospho-(1D-myo-inositol-4,5-bisphosphate) + ADP + H(+)</text>
        <dbReference type="Rhea" id="RHEA:14425"/>
        <dbReference type="ChEBI" id="CHEBI:15378"/>
        <dbReference type="ChEBI" id="CHEBI:30616"/>
        <dbReference type="ChEBI" id="CHEBI:58178"/>
        <dbReference type="ChEBI" id="CHEBI:58456"/>
        <dbReference type="ChEBI" id="CHEBI:456216"/>
        <dbReference type="EC" id="2.7.1.68"/>
    </reaction>
</comment>
<protein>
    <recommendedName>
        <fullName evidence="6">Phosphatidylinositol 4-phosphate 5-kinase</fullName>
        <ecNumber evidence="6">2.7.1.68</ecNumber>
    </recommendedName>
</protein>
<sequence length="739" mass="84241">MNKKLSFKKTFEAKLRNSQVAAKKKAVSLFTGMSVAHVDDEESNTDDVHHVEKALPGGDFYTGQWYKNLPHGRGNFMWTDGCMYIGEWFKGKIMGKGKFIWPSGATYEGDFKHGFMDGQGTFTGILEDTYKGSWIMNLKQGEGTYSYPNGDCYEGEWRRGYQEGQGSYRWQNGDRYVGQWTKGLMNGDGKMVWSNGNRYEGSWEEGFPKGNGTFKWPDGSSYVGVWSKDGKEQNGTYHPSDSQIDNLDWDPQQVFFEDLKDCKICPCEKILIMPSEKMPNWTGMAKENNRNQRRSDGSLSRYSFSDFDGFSSASEENSRDGDERGEIINPEGSATKASSPQLVMAMKKQGKTISRGHKNYELMLNLQLGIRHSVGRPGPVITLELKSSAFDPKEKVWTRFPPEGSKYTPSHQSCEFKWKDYCPLVFRTLRKLFDVDAADYMLSLCGSDALRELSSPGKSGSFFYLTSDDKYMIKTMKKTEAKVLIRMLPAYYKHVRSFKDTLVTKFFGLHCVKLTGAVQKKVRFVIIGNLFCTDYAIHRRFDLKGSFQGRTTAKPESEIDPTTTLKDLDLNYMFRLHKLWFQEFCRQVDQDCDFLERERIMDYSLLVGLHFCEVPTTPAGNGDCENGEAPELSQASTDQLVIDPTRRPSDRLGIKIAARAEKTVRKTDSQLVGEPTGVTCDVILFFGIIDILQDYDISKKLEHAYKSMQYDPTSISAVDPKLYSKRFRDFILKVFVQDT</sequence>
<dbReference type="SUPFAM" id="SSF82185">
    <property type="entry name" value="Histone H3 K4-specific methyltransferase SET7/9 N-terminal domain"/>
    <property type="match status" value="1"/>
</dbReference>
<dbReference type="InterPro" id="IPR017163">
    <property type="entry name" value="PIno-4-P-5_kinase_pln"/>
</dbReference>
<keyword evidence="2" id="KW-0677">Repeat</keyword>
<feature type="region of interest" description="Disordered" evidence="7">
    <location>
        <begin position="279"/>
        <end position="340"/>
    </location>
</feature>
<dbReference type="InterPro" id="IPR003409">
    <property type="entry name" value="MORN"/>
</dbReference>
<keyword evidence="10" id="KW-1185">Reference proteome</keyword>
<evidence type="ECO:0000256" key="1">
    <source>
        <dbReference type="ARBA" id="ARBA00022679"/>
    </source>
</evidence>
<dbReference type="OrthoDB" id="70770at2759"/>
<evidence type="ECO:0000256" key="4">
    <source>
        <dbReference type="ARBA" id="ARBA00022777"/>
    </source>
</evidence>
<evidence type="ECO:0000256" key="3">
    <source>
        <dbReference type="ARBA" id="ARBA00022741"/>
    </source>
</evidence>
<evidence type="ECO:0000256" key="6">
    <source>
        <dbReference type="PIRNR" id="PIRNR037274"/>
    </source>
</evidence>
<dbReference type="AlphaFoldDB" id="A0A9W7HNL3"/>
<dbReference type="Gene3D" id="3.30.800.10">
    <property type="entry name" value="Phosphatidylinositol Phosphate Kinase II Beta"/>
    <property type="match status" value="1"/>
</dbReference>
<keyword evidence="4 6" id="KW-0418">Kinase</keyword>
<proteinExistence type="predicted"/>
<dbReference type="Pfam" id="PF01504">
    <property type="entry name" value="PIP5K"/>
    <property type="match status" value="1"/>
</dbReference>
<keyword evidence="3 6" id="KW-0547">Nucleotide-binding</keyword>
<accession>A0A9W7HNL3</accession>
<dbReference type="GO" id="GO:0016308">
    <property type="term" value="F:1-phosphatidylinositol-4-phosphate 5-kinase activity"/>
    <property type="evidence" value="ECO:0007669"/>
    <property type="project" value="UniProtKB-UniRule"/>
</dbReference>
<dbReference type="PROSITE" id="PS51455">
    <property type="entry name" value="PIPK"/>
    <property type="match status" value="1"/>
</dbReference>
<evidence type="ECO:0000313" key="9">
    <source>
        <dbReference type="EMBL" id="GMI80366.1"/>
    </source>
</evidence>
<dbReference type="EC" id="2.7.1.68" evidence="6"/>
<feature type="compositionally biased region" description="Low complexity" evidence="7">
    <location>
        <begin position="300"/>
        <end position="314"/>
    </location>
</feature>
<keyword evidence="5 6" id="KW-0067">ATP-binding</keyword>
<evidence type="ECO:0000256" key="2">
    <source>
        <dbReference type="ARBA" id="ARBA00022737"/>
    </source>
</evidence>
<dbReference type="PANTHER" id="PTHR23086">
    <property type="entry name" value="PHOSPHATIDYLINOSITOL-4-PHOSPHATE 5-KINASE"/>
    <property type="match status" value="1"/>
</dbReference>
<feature type="compositionally biased region" description="Basic and acidic residues" evidence="7">
    <location>
        <begin position="316"/>
        <end position="326"/>
    </location>
</feature>